<dbReference type="EMBL" id="SGJD01003111">
    <property type="protein sequence ID" value="KAB0393594.1"/>
    <property type="molecule type" value="Genomic_DNA"/>
</dbReference>
<dbReference type="InterPro" id="IPR054696">
    <property type="entry name" value="GTP-eEF1A_C"/>
</dbReference>
<reference evidence="4 5" key="1">
    <citation type="journal article" date="2019" name="PLoS ONE">
        <title>Genomic analyses reveal an absence of contemporary introgressive admixture between fin whales and blue whales, despite known hybrids.</title>
        <authorList>
            <person name="Westbury M.V."/>
            <person name="Petersen B."/>
            <person name="Lorenzen E.D."/>
        </authorList>
    </citation>
    <scope>NUCLEOTIDE SEQUENCE [LARGE SCALE GENOMIC DNA]</scope>
    <source>
        <strain evidence="4">FinWhale-01</strain>
    </source>
</reference>
<evidence type="ECO:0000256" key="1">
    <source>
        <dbReference type="ARBA" id="ARBA00022741"/>
    </source>
</evidence>
<dbReference type="Gene3D" id="2.40.30.10">
    <property type="entry name" value="Translation factors"/>
    <property type="match status" value="1"/>
</dbReference>
<dbReference type="PANTHER" id="PTHR44830:SF1">
    <property type="entry name" value="TR-TYPE G DOMAIN-CONTAINING PROTEIN"/>
    <property type="match status" value="1"/>
</dbReference>
<dbReference type="SUPFAM" id="SSF50465">
    <property type="entry name" value="EF-Tu/eEF-1alpha/eIF2-gamma C-terminal domain"/>
    <property type="match status" value="1"/>
</dbReference>
<dbReference type="Pfam" id="PF22594">
    <property type="entry name" value="GTP-eEF1A_C"/>
    <property type="match status" value="1"/>
</dbReference>
<name>A0A643C084_BALPH</name>
<dbReference type="OrthoDB" id="10031713at2759"/>
<keyword evidence="5" id="KW-1185">Reference proteome</keyword>
<sequence length="69" mass="7418">MEAGGFTAQGIILSHAGQISAGHASVQDCHTAHPACKFTELQEELDRRSGKKLDDGPKSWKSADALWLI</sequence>
<dbReference type="GO" id="GO:0005525">
    <property type="term" value="F:GTP binding"/>
    <property type="evidence" value="ECO:0007669"/>
    <property type="project" value="UniProtKB-KW"/>
</dbReference>
<keyword evidence="2" id="KW-0342">GTP-binding</keyword>
<proteinExistence type="predicted"/>
<evidence type="ECO:0000313" key="4">
    <source>
        <dbReference type="EMBL" id="KAB0393594.1"/>
    </source>
</evidence>
<comment type="caution">
    <text evidence="4">The sequence shown here is derived from an EMBL/GenBank/DDBJ whole genome shotgun (WGS) entry which is preliminary data.</text>
</comment>
<dbReference type="AlphaFoldDB" id="A0A643C084"/>
<organism evidence="4 5">
    <name type="scientific">Balaenoptera physalus</name>
    <name type="common">Fin whale</name>
    <name type="synonym">Balaena physalus</name>
    <dbReference type="NCBI Taxonomy" id="9770"/>
    <lineage>
        <taxon>Eukaryota</taxon>
        <taxon>Metazoa</taxon>
        <taxon>Chordata</taxon>
        <taxon>Craniata</taxon>
        <taxon>Vertebrata</taxon>
        <taxon>Euteleostomi</taxon>
        <taxon>Mammalia</taxon>
        <taxon>Eutheria</taxon>
        <taxon>Laurasiatheria</taxon>
        <taxon>Artiodactyla</taxon>
        <taxon>Whippomorpha</taxon>
        <taxon>Cetacea</taxon>
        <taxon>Mysticeti</taxon>
        <taxon>Balaenopteridae</taxon>
        <taxon>Balaenoptera</taxon>
    </lineage>
</organism>
<protein>
    <recommendedName>
        <fullName evidence="3">GTP-eEF1A C-terminal domain-containing protein</fullName>
    </recommendedName>
</protein>
<dbReference type="Proteomes" id="UP000437017">
    <property type="component" value="Unassembled WGS sequence"/>
</dbReference>
<evidence type="ECO:0000256" key="2">
    <source>
        <dbReference type="ARBA" id="ARBA00023134"/>
    </source>
</evidence>
<evidence type="ECO:0000259" key="3">
    <source>
        <dbReference type="Pfam" id="PF22594"/>
    </source>
</evidence>
<accession>A0A643C084</accession>
<evidence type="ECO:0000313" key="5">
    <source>
        <dbReference type="Proteomes" id="UP000437017"/>
    </source>
</evidence>
<dbReference type="InterPro" id="IPR009001">
    <property type="entry name" value="Transl_elong_EF1A/Init_IF2_C"/>
</dbReference>
<gene>
    <name evidence="4" type="ORF">E2I00_011829</name>
</gene>
<feature type="domain" description="GTP-eEF1A C-terminal" evidence="3">
    <location>
        <begin position="6"/>
        <end position="65"/>
    </location>
</feature>
<dbReference type="PANTHER" id="PTHR44830">
    <property type="entry name" value="ELONGATION FACTOR 1 ALPHA"/>
    <property type="match status" value="1"/>
</dbReference>
<keyword evidence="1" id="KW-0547">Nucleotide-binding</keyword>